<dbReference type="InterPro" id="IPR041711">
    <property type="entry name" value="Met-tRNA-FMT_N"/>
</dbReference>
<feature type="domain" description="Formyl transferase C-terminal" evidence="10">
    <location>
        <begin position="218"/>
        <end position="327"/>
    </location>
</feature>
<dbReference type="InterPro" id="IPR036477">
    <property type="entry name" value="Formyl_transf_N_sf"/>
</dbReference>
<comment type="catalytic activity">
    <reaction evidence="7 8">
        <text>L-methionyl-tRNA(fMet) + (6R)-10-formyltetrahydrofolate = N-formyl-L-methionyl-tRNA(fMet) + (6S)-5,6,7,8-tetrahydrofolate + H(+)</text>
        <dbReference type="Rhea" id="RHEA:24380"/>
        <dbReference type="Rhea" id="RHEA-COMP:9952"/>
        <dbReference type="Rhea" id="RHEA-COMP:9953"/>
        <dbReference type="ChEBI" id="CHEBI:15378"/>
        <dbReference type="ChEBI" id="CHEBI:57453"/>
        <dbReference type="ChEBI" id="CHEBI:78530"/>
        <dbReference type="ChEBI" id="CHEBI:78844"/>
        <dbReference type="ChEBI" id="CHEBI:195366"/>
        <dbReference type="EC" id="2.1.2.9"/>
    </reaction>
</comment>
<dbReference type="Proteomes" id="UP000178092">
    <property type="component" value="Unassembled WGS sequence"/>
</dbReference>
<dbReference type="Pfam" id="PF02911">
    <property type="entry name" value="Formyl_trans_C"/>
    <property type="match status" value="1"/>
</dbReference>
<dbReference type="Gene3D" id="3.10.25.10">
    <property type="entry name" value="Formyl transferase, C-terminal domain"/>
    <property type="match status" value="1"/>
</dbReference>
<evidence type="ECO:0000256" key="6">
    <source>
        <dbReference type="ARBA" id="ARBA00022917"/>
    </source>
</evidence>
<dbReference type="PANTHER" id="PTHR11138:SF5">
    <property type="entry name" value="METHIONYL-TRNA FORMYLTRANSFERASE, MITOCHONDRIAL"/>
    <property type="match status" value="1"/>
</dbReference>
<dbReference type="EC" id="2.1.2.9" evidence="3 8"/>
<dbReference type="InterPro" id="IPR005793">
    <property type="entry name" value="Formyl_trans_C"/>
</dbReference>
<dbReference type="InterPro" id="IPR002376">
    <property type="entry name" value="Formyl_transf_N"/>
</dbReference>
<dbReference type="HAMAP" id="MF_00182">
    <property type="entry name" value="Formyl_trans"/>
    <property type="match status" value="1"/>
</dbReference>
<proteinExistence type="inferred from homology"/>
<dbReference type="GO" id="GO:0005829">
    <property type="term" value="C:cytosol"/>
    <property type="evidence" value="ECO:0007669"/>
    <property type="project" value="TreeGrafter"/>
</dbReference>
<comment type="similarity">
    <text evidence="2 8">Belongs to the Fmt family.</text>
</comment>
<evidence type="ECO:0000256" key="1">
    <source>
        <dbReference type="ARBA" id="ARBA00002606"/>
    </source>
</evidence>
<keyword evidence="5 8" id="KW-0808">Transferase</keyword>
<dbReference type="EMBL" id="MHTV01000042">
    <property type="protein sequence ID" value="OHA65720.1"/>
    <property type="molecule type" value="Genomic_DNA"/>
</dbReference>
<dbReference type="NCBIfam" id="TIGR00460">
    <property type="entry name" value="fmt"/>
    <property type="match status" value="1"/>
</dbReference>
<evidence type="ECO:0000256" key="3">
    <source>
        <dbReference type="ARBA" id="ARBA00012261"/>
    </source>
</evidence>
<evidence type="ECO:0000256" key="8">
    <source>
        <dbReference type="HAMAP-Rule" id="MF_00182"/>
    </source>
</evidence>
<dbReference type="PROSITE" id="PS00373">
    <property type="entry name" value="GART"/>
    <property type="match status" value="1"/>
</dbReference>
<feature type="binding site" evidence="8">
    <location>
        <begin position="114"/>
        <end position="117"/>
    </location>
    <ligand>
        <name>(6S)-5,6,7,8-tetrahydrofolate</name>
        <dbReference type="ChEBI" id="CHEBI:57453"/>
    </ligand>
</feature>
<dbReference type="CDD" id="cd08646">
    <property type="entry name" value="FMT_core_Met-tRNA-FMT_N"/>
    <property type="match status" value="1"/>
</dbReference>
<accession>A0A1G2QYQ7</accession>
<dbReference type="InterPro" id="IPR005794">
    <property type="entry name" value="Fmt"/>
</dbReference>
<evidence type="ECO:0000313" key="11">
    <source>
        <dbReference type="EMBL" id="OHA65720.1"/>
    </source>
</evidence>
<sequence>MRTRQYSPSLIFFGTSEFGAIVLEKLVEHHFRPVLVVTTPDRPAGRGQKLAMPPVKTAALAHRISLAQPEKIADIREDIHKLQPDLIILAAYGKFLPPSILSLSKFGPLNVHPSLLPKFRGPSPIQSAILEEVDTTGVSIMLMDEEIDHGPLIAQEPFSLFNREFRDGKGKPTYAELHDQLAQQGGNLLADTIPKWMSQQIQPQEQNHAQATLTKRFTKEDGHIDWKSPAGYIERQVRAFQPWPGAFGQMALKHQKANLASTEQKPKILKILRANTREYDRAKQPGLTFRADDGSIEIQTGKGMLAVQEIQLEGKKSAHARDFLLGYPDIIGTILT</sequence>
<dbReference type="InterPro" id="IPR011034">
    <property type="entry name" value="Formyl_transferase-like_C_sf"/>
</dbReference>
<comment type="caution">
    <text evidence="11">The sequence shown here is derived from an EMBL/GenBank/DDBJ whole genome shotgun (WGS) entry which is preliminary data.</text>
</comment>
<dbReference type="PANTHER" id="PTHR11138">
    <property type="entry name" value="METHIONYL-TRNA FORMYLTRANSFERASE"/>
    <property type="match status" value="1"/>
</dbReference>
<organism evidence="11 12">
    <name type="scientific">Candidatus Wildermuthbacteria bacterium RIFCSPHIGHO2_02_FULL_45_25</name>
    <dbReference type="NCBI Taxonomy" id="1802450"/>
    <lineage>
        <taxon>Bacteria</taxon>
        <taxon>Candidatus Wildermuthiibacteriota</taxon>
    </lineage>
</organism>
<comment type="function">
    <text evidence="1 8">Attaches a formyl group to the free amino group of methionyl-tRNA(fMet). The formyl group appears to play a dual role in the initiator identity of N-formylmethionyl-tRNA by promoting its recognition by IF2 and preventing the misappropriation of this tRNA by the elongation apparatus.</text>
</comment>
<gene>
    <name evidence="8" type="primary">fmt</name>
    <name evidence="11" type="ORF">A3C04_02280</name>
</gene>
<dbReference type="AlphaFoldDB" id="A0A1G2QYQ7"/>
<dbReference type="Pfam" id="PF00551">
    <property type="entry name" value="Formyl_trans_N"/>
    <property type="match status" value="1"/>
</dbReference>
<keyword evidence="6 8" id="KW-0648">Protein biosynthesis</keyword>
<evidence type="ECO:0000259" key="10">
    <source>
        <dbReference type="Pfam" id="PF02911"/>
    </source>
</evidence>
<dbReference type="InterPro" id="IPR001555">
    <property type="entry name" value="GART_AS"/>
</dbReference>
<dbReference type="CDD" id="cd08704">
    <property type="entry name" value="Met_tRNA_FMT_C"/>
    <property type="match status" value="1"/>
</dbReference>
<feature type="domain" description="Formyl transferase N-terminal" evidence="9">
    <location>
        <begin position="12"/>
        <end position="161"/>
    </location>
</feature>
<evidence type="ECO:0000256" key="5">
    <source>
        <dbReference type="ARBA" id="ARBA00022679"/>
    </source>
</evidence>
<evidence type="ECO:0000256" key="2">
    <source>
        <dbReference type="ARBA" id="ARBA00010699"/>
    </source>
</evidence>
<name>A0A1G2QYQ7_9BACT</name>
<evidence type="ECO:0000313" key="12">
    <source>
        <dbReference type="Proteomes" id="UP000178092"/>
    </source>
</evidence>
<dbReference type="InterPro" id="IPR037022">
    <property type="entry name" value="Formyl_trans_C_sf"/>
</dbReference>
<protein>
    <recommendedName>
        <fullName evidence="4 8">Methionyl-tRNA formyltransferase</fullName>
        <ecNumber evidence="3 8">2.1.2.9</ecNumber>
    </recommendedName>
</protein>
<dbReference type="InterPro" id="IPR044135">
    <property type="entry name" value="Met-tRNA-FMT_C"/>
</dbReference>
<dbReference type="SUPFAM" id="SSF53328">
    <property type="entry name" value="Formyltransferase"/>
    <property type="match status" value="1"/>
</dbReference>
<dbReference type="GO" id="GO:0004479">
    <property type="term" value="F:methionyl-tRNA formyltransferase activity"/>
    <property type="evidence" value="ECO:0007669"/>
    <property type="project" value="UniProtKB-UniRule"/>
</dbReference>
<reference evidence="11 12" key="1">
    <citation type="journal article" date="2016" name="Nat. Commun.">
        <title>Thousands of microbial genomes shed light on interconnected biogeochemical processes in an aquifer system.</title>
        <authorList>
            <person name="Anantharaman K."/>
            <person name="Brown C.T."/>
            <person name="Hug L.A."/>
            <person name="Sharon I."/>
            <person name="Castelle C.J."/>
            <person name="Probst A.J."/>
            <person name="Thomas B.C."/>
            <person name="Singh A."/>
            <person name="Wilkins M.J."/>
            <person name="Karaoz U."/>
            <person name="Brodie E.L."/>
            <person name="Williams K.H."/>
            <person name="Hubbard S.S."/>
            <person name="Banfield J.F."/>
        </authorList>
    </citation>
    <scope>NUCLEOTIDE SEQUENCE [LARGE SCALE GENOMIC DNA]</scope>
</reference>
<dbReference type="SUPFAM" id="SSF50486">
    <property type="entry name" value="FMT C-terminal domain-like"/>
    <property type="match status" value="1"/>
</dbReference>
<evidence type="ECO:0000256" key="4">
    <source>
        <dbReference type="ARBA" id="ARBA00016014"/>
    </source>
</evidence>
<dbReference type="Gene3D" id="3.40.50.170">
    <property type="entry name" value="Formyl transferase, N-terminal domain"/>
    <property type="match status" value="1"/>
</dbReference>
<evidence type="ECO:0000259" key="9">
    <source>
        <dbReference type="Pfam" id="PF00551"/>
    </source>
</evidence>
<evidence type="ECO:0000256" key="7">
    <source>
        <dbReference type="ARBA" id="ARBA00048558"/>
    </source>
</evidence>